<organism evidence="1 2">
    <name type="scientific">Faecalibacterium prausnitzii M21/2</name>
    <dbReference type="NCBI Taxonomy" id="411485"/>
    <lineage>
        <taxon>Bacteria</taxon>
        <taxon>Bacillati</taxon>
        <taxon>Bacillota</taxon>
        <taxon>Clostridia</taxon>
        <taxon>Eubacteriales</taxon>
        <taxon>Oscillospiraceae</taxon>
        <taxon>Faecalibacterium</taxon>
    </lineage>
</organism>
<reference evidence="1 2" key="2">
    <citation type="submission" date="2007-09" db="EMBL/GenBank/DDBJ databases">
        <authorList>
            <person name="Fulton L."/>
            <person name="Clifton S."/>
            <person name="Fulton B."/>
            <person name="Xu J."/>
            <person name="Minx P."/>
            <person name="Pepin K.H."/>
            <person name="Johnson M."/>
            <person name="Thiruvilangam P."/>
            <person name="Bhonagiri V."/>
            <person name="Nash W.E."/>
            <person name="Mardis E.R."/>
            <person name="Wilson R.K."/>
        </authorList>
    </citation>
    <scope>NUCLEOTIDE SEQUENCE [LARGE SCALE GENOMIC DNA]</scope>
    <source>
        <strain evidence="1 2">M21/2</strain>
    </source>
</reference>
<reference evidence="1 2" key="1">
    <citation type="submission" date="2007-09" db="EMBL/GenBank/DDBJ databases">
        <title>Draft genome sequence of Faecalibacterium prausnitzii M21/2.</title>
        <authorList>
            <person name="Sudarsanam P."/>
            <person name="Ley R."/>
            <person name="Guruge J."/>
            <person name="Turnbaugh P.J."/>
            <person name="Mahowald M."/>
            <person name="Liep D."/>
            <person name="Gordon J."/>
        </authorList>
    </citation>
    <scope>NUCLEOTIDE SEQUENCE [LARGE SCALE GENOMIC DNA]</scope>
    <source>
        <strain evidence="1 2">M21/2</strain>
    </source>
</reference>
<sequence>MPGSMRGGMEICVLIIAFSRLKSYPSRAERALIAHFCAK</sequence>
<proteinExistence type="predicted"/>
<protein>
    <submittedName>
        <fullName evidence="1">Uncharacterized protein</fullName>
    </submittedName>
</protein>
<comment type="caution">
    <text evidence="1">The sequence shown here is derived from an EMBL/GenBank/DDBJ whole genome shotgun (WGS) entry which is preliminary data.</text>
</comment>
<evidence type="ECO:0000313" key="2">
    <source>
        <dbReference type="Proteomes" id="UP000005945"/>
    </source>
</evidence>
<dbReference type="Proteomes" id="UP000005945">
    <property type="component" value="Unassembled WGS sequence"/>
</dbReference>
<accession>A8S9Y1</accession>
<dbReference type="HOGENOM" id="CLU_3310080_0_0_9"/>
<dbReference type="EMBL" id="ABED02000023">
    <property type="protein sequence ID" value="EDP22137.1"/>
    <property type="molecule type" value="Genomic_DNA"/>
</dbReference>
<evidence type="ECO:0000313" key="1">
    <source>
        <dbReference type="EMBL" id="EDP22137.1"/>
    </source>
</evidence>
<dbReference type="AlphaFoldDB" id="A8S9Y1"/>
<name>A8S9Y1_9FIRM</name>
<gene>
    <name evidence="1" type="ORF">FAEPRAM212_01174</name>
</gene>